<evidence type="ECO:0000313" key="2">
    <source>
        <dbReference type="Proteomes" id="UP001162162"/>
    </source>
</evidence>
<dbReference type="EMBL" id="JAPWTK010000460">
    <property type="protein sequence ID" value="KAJ8939880.1"/>
    <property type="molecule type" value="Genomic_DNA"/>
</dbReference>
<keyword evidence="2" id="KW-1185">Reference proteome</keyword>
<dbReference type="Proteomes" id="UP001162162">
    <property type="component" value="Unassembled WGS sequence"/>
</dbReference>
<comment type="caution">
    <text evidence="1">The sequence shown here is derived from an EMBL/GenBank/DDBJ whole genome shotgun (WGS) entry which is preliminary data.</text>
</comment>
<reference evidence="1" key="1">
    <citation type="journal article" date="2023" name="Insect Mol. Biol.">
        <title>Genome sequencing provides insights into the evolution of gene families encoding plant cell wall-degrading enzymes in longhorned beetles.</title>
        <authorList>
            <person name="Shin N.R."/>
            <person name="Okamura Y."/>
            <person name="Kirsch R."/>
            <person name="Pauchet Y."/>
        </authorList>
    </citation>
    <scope>NUCLEOTIDE SEQUENCE</scope>
    <source>
        <strain evidence="1">AMC_N1</strain>
    </source>
</reference>
<accession>A0AAV8XMM6</accession>
<name>A0AAV8XMM6_9CUCU</name>
<protein>
    <recommendedName>
        <fullName evidence="3">Retrotransposon gag domain-containing protein</fullName>
    </recommendedName>
</protein>
<proteinExistence type="predicted"/>
<gene>
    <name evidence="1" type="ORF">NQ318_023220</name>
</gene>
<dbReference type="AlphaFoldDB" id="A0AAV8XMM6"/>
<evidence type="ECO:0008006" key="3">
    <source>
        <dbReference type="Google" id="ProtNLM"/>
    </source>
</evidence>
<evidence type="ECO:0000313" key="1">
    <source>
        <dbReference type="EMBL" id="KAJ8939880.1"/>
    </source>
</evidence>
<organism evidence="1 2">
    <name type="scientific">Aromia moschata</name>
    <dbReference type="NCBI Taxonomy" id="1265417"/>
    <lineage>
        <taxon>Eukaryota</taxon>
        <taxon>Metazoa</taxon>
        <taxon>Ecdysozoa</taxon>
        <taxon>Arthropoda</taxon>
        <taxon>Hexapoda</taxon>
        <taxon>Insecta</taxon>
        <taxon>Pterygota</taxon>
        <taxon>Neoptera</taxon>
        <taxon>Endopterygota</taxon>
        <taxon>Coleoptera</taxon>
        <taxon>Polyphaga</taxon>
        <taxon>Cucujiformia</taxon>
        <taxon>Chrysomeloidea</taxon>
        <taxon>Cerambycidae</taxon>
        <taxon>Cerambycinae</taxon>
        <taxon>Callichromatini</taxon>
        <taxon>Aromia</taxon>
    </lineage>
</organism>
<sequence>MKELAKLLIQMRKQKSTVISLFDALKPKQELPRVKVSSDCIPEFSPQNTNLNVHQWLMKIDQLKSLNQWDEITTIYHMQSRLVGMAKSWYHSLQNYNLTWDEWNVLVRRSFPDHTDYATLLQTMLNRRKGSLETMTTYYFEKMELLRACDIQGERAVSCLIQGIADVVIQNGARAERYETPKALYEKYLSVVYATETGPTSEQQRPDL</sequence>